<feature type="compositionally biased region" description="Acidic residues" evidence="1">
    <location>
        <begin position="274"/>
        <end position="283"/>
    </location>
</feature>
<comment type="caution">
    <text evidence="3">The sequence shown here is derived from an EMBL/GenBank/DDBJ whole genome shotgun (WGS) entry which is preliminary data.</text>
</comment>
<dbReference type="GO" id="GO:0004523">
    <property type="term" value="F:RNA-DNA hybrid ribonuclease activity"/>
    <property type="evidence" value="ECO:0007669"/>
    <property type="project" value="InterPro"/>
</dbReference>
<feature type="compositionally biased region" description="Basic residues" evidence="1">
    <location>
        <begin position="44"/>
        <end position="56"/>
    </location>
</feature>
<feature type="domain" description="RNase H type-1" evidence="2">
    <location>
        <begin position="334"/>
        <end position="439"/>
    </location>
</feature>
<reference evidence="3" key="2">
    <citation type="submission" date="2023-06" db="EMBL/GenBank/DDBJ databases">
        <authorList>
            <person name="Swenson N.G."/>
            <person name="Wegrzyn J.L."/>
            <person name="Mcevoy S.L."/>
        </authorList>
    </citation>
    <scope>NUCLEOTIDE SEQUENCE</scope>
    <source>
        <strain evidence="3">NS2018</strain>
        <tissue evidence="3">Leaf</tissue>
    </source>
</reference>
<protein>
    <recommendedName>
        <fullName evidence="2">RNase H type-1 domain-containing protein</fullName>
    </recommendedName>
</protein>
<sequence length="440" mass="49730">MQNCNQVCEGWEEEDDQAVGGKLGSRWQPREEFCKAQEDRVWQHRHQARSRKTAGMRKKETDMSSLDVSEGDRAFSNIPRKNLHVKGKKKWVPKPRQTVQHEGYGKLIIRENQSQRKGRVSDSTSTSEEEGFISDFKKWRGEYSKTKIQKEGGDGQGHGLDSRNPNQDFQEISFGRSPSLDGPLREFLENIEKEVGPTNPIGLQQVVSRSQSLEGPLKEYLDNIEQAFIRAKFRKGCYSQDTIQPMQTQPIQNTIVTNQHSPTESVSIVQETIESTDSEDSEAEKDKEGSEFKSISAIREKGEVESEPIMTKQRKSKKGKGSTSKLRRNHSGSSKYGAVIVFIHEHEIVVEAATMVFQGVVSVEIVEMKTIFEEFAMAVRLGQLPLCIESNALRVNLCNEVGSSNGDRDNIIHDIVLLLHSFCDVKLVHIPRVCNSVTHM</sequence>
<feature type="region of interest" description="Disordered" evidence="1">
    <location>
        <begin position="86"/>
        <end position="133"/>
    </location>
</feature>
<name>A0AA39S1T7_ACESA</name>
<feature type="region of interest" description="Disordered" evidence="1">
    <location>
        <begin position="271"/>
        <end position="331"/>
    </location>
</feature>
<proteinExistence type="predicted"/>
<keyword evidence="4" id="KW-1185">Reference proteome</keyword>
<gene>
    <name evidence="3" type="ORF">LWI29_036524</name>
</gene>
<dbReference type="GO" id="GO:0003676">
    <property type="term" value="F:nucleic acid binding"/>
    <property type="evidence" value="ECO:0007669"/>
    <property type="project" value="InterPro"/>
</dbReference>
<accession>A0AA39S1T7</accession>
<dbReference type="EMBL" id="JAUESC010000384">
    <property type="protein sequence ID" value="KAK0583401.1"/>
    <property type="molecule type" value="Genomic_DNA"/>
</dbReference>
<feature type="compositionally biased region" description="Basic residues" evidence="1">
    <location>
        <begin position="312"/>
        <end position="330"/>
    </location>
</feature>
<reference evidence="3" key="1">
    <citation type="journal article" date="2022" name="Plant J.">
        <title>Strategies of tolerance reflected in two North American maple genomes.</title>
        <authorList>
            <person name="McEvoy S.L."/>
            <person name="Sezen U.U."/>
            <person name="Trouern-Trend A."/>
            <person name="McMahon S.M."/>
            <person name="Schaberg P.G."/>
            <person name="Yang J."/>
            <person name="Wegrzyn J.L."/>
            <person name="Swenson N.G."/>
        </authorList>
    </citation>
    <scope>NUCLEOTIDE SEQUENCE</scope>
    <source>
        <strain evidence="3">NS2018</strain>
    </source>
</reference>
<dbReference type="AlphaFoldDB" id="A0AA39S1T7"/>
<evidence type="ECO:0000259" key="2">
    <source>
        <dbReference type="Pfam" id="PF13456"/>
    </source>
</evidence>
<dbReference type="CDD" id="cd06222">
    <property type="entry name" value="RNase_H_like"/>
    <property type="match status" value="1"/>
</dbReference>
<dbReference type="InterPro" id="IPR044730">
    <property type="entry name" value="RNase_H-like_dom_plant"/>
</dbReference>
<evidence type="ECO:0000313" key="3">
    <source>
        <dbReference type="EMBL" id="KAK0583401.1"/>
    </source>
</evidence>
<dbReference type="Proteomes" id="UP001168877">
    <property type="component" value="Unassembled WGS sequence"/>
</dbReference>
<evidence type="ECO:0000256" key="1">
    <source>
        <dbReference type="SAM" id="MobiDB-lite"/>
    </source>
</evidence>
<dbReference type="InterPro" id="IPR002156">
    <property type="entry name" value="RNaseH_domain"/>
</dbReference>
<organism evidence="3 4">
    <name type="scientific">Acer saccharum</name>
    <name type="common">Sugar maple</name>
    <dbReference type="NCBI Taxonomy" id="4024"/>
    <lineage>
        <taxon>Eukaryota</taxon>
        <taxon>Viridiplantae</taxon>
        <taxon>Streptophyta</taxon>
        <taxon>Embryophyta</taxon>
        <taxon>Tracheophyta</taxon>
        <taxon>Spermatophyta</taxon>
        <taxon>Magnoliopsida</taxon>
        <taxon>eudicotyledons</taxon>
        <taxon>Gunneridae</taxon>
        <taxon>Pentapetalae</taxon>
        <taxon>rosids</taxon>
        <taxon>malvids</taxon>
        <taxon>Sapindales</taxon>
        <taxon>Sapindaceae</taxon>
        <taxon>Hippocastanoideae</taxon>
        <taxon>Acereae</taxon>
        <taxon>Acer</taxon>
    </lineage>
</organism>
<feature type="region of interest" description="Disordered" evidence="1">
    <location>
        <begin position="1"/>
        <end position="24"/>
    </location>
</feature>
<feature type="region of interest" description="Disordered" evidence="1">
    <location>
        <begin position="44"/>
        <end position="70"/>
    </location>
</feature>
<dbReference type="Pfam" id="PF13456">
    <property type="entry name" value="RVT_3"/>
    <property type="match status" value="1"/>
</dbReference>
<evidence type="ECO:0000313" key="4">
    <source>
        <dbReference type="Proteomes" id="UP001168877"/>
    </source>
</evidence>